<dbReference type="EMBL" id="WEGJ01000055">
    <property type="protein sequence ID" value="MQY16447.1"/>
    <property type="molecule type" value="Genomic_DNA"/>
</dbReference>
<proteinExistence type="predicted"/>
<feature type="domain" description="Beta-lactamase-related" evidence="2">
    <location>
        <begin position="6"/>
        <end position="324"/>
    </location>
</feature>
<organism evidence="3 4">
    <name type="scientific">Streptomyces smaragdinus</name>
    <dbReference type="NCBI Taxonomy" id="2585196"/>
    <lineage>
        <taxon>Bacteria</taxon>
        <taxon>Bacillati</taxon>
        <taxon>Actinomycetota</taxon>
        <taxon>Actinomycetes</taxon>
        <taxon>Kitasatosporales</taxon>
        <taxon>Streptomycetaceae</taxon>
        <taxon>Streptomyces</taxon>
    </lineage>
</organism>
<dbReference type="AlphaFoldDB" id="A0A7K0CSH5"/>
<dbReference type="InterPro" id="IPR012338">
    <property type="entry name" value="Beta-lactam/transpept-like"/>
</dbReference>
<dbReference type="Gene3D" id="3.40.710.10">
    <property type="entry name" value="DD-peptidase/beta-lactamase superfamily"/>
    <property type="match status" value="1"/>
</dbReference>
<dbReference type="RefSeq" id="WP_153457215.1">
    <property type="nucleotide sequence ID" value="NZ_WEGJ01000055.1"/>
</dbReference>
<keyword evidence="1" id="KW-0378">Hydrolase</keyword>
<dbReference type="InterPro" id="IPR050789">
    <property type="entry name" value="Diverse_Enzym_Activities"/>
</dbReference>
<keyword evidence="4" id="KW-1185">Reference proteome</keyword>
<protein>
    <recommendedName>
        <fullName evidence="2">Beta-lactamase-related domain-containing protein</fullName>
    </recommendedName>
</protein>
<dbReference type="OrthoDB" id="4281716at2"/>
<reference evidence="3 4" key="1">
    <citation type="submission" date="2019-10" db="EMBL/GenBank/DDBJ databases">
        <title>Streptomyces smaragdinus sp. nov. and Streptomyces fabii sp. nov., isolated from the gut of fungus growing-termite Macrotermes natalensis.</title>
        <authorList>
            <person name="Schwitalla J."/>
            <person name="Benndorf R."/>
            <person name="Martin K."/>
            <person name="De Beer W."/>
            <person name="Kaster A.-K."/>
            <person name="Vollmers J."/>
            <person name="Poulsen M."/>
            <person name="Beemelmanns C."/>
        </authorList>
    </citation>
    <scope>NUCLEOTIDE SEQUENCE [LARGE SCALE GENOMIC DNA]</scope>
    <source>
        <strain evidence="3 4">RB5</strain>
    </source>
</reference>
<dbReference type="PANTHER" id="PTHR43283:SF11">
    <property type="entry name" value="BETA-LACTAMASE-RELATED DOMAIN-CONTAINING PROTEIN"/>
    <property type="match status" value="1"/>
</dbReference>
<evidence type="ECO:0000256" key="1">
    <source>
        <dbReference type="ARBA" id="ARBA00022801"/>
    </source>
</evidence>
<sequence>MLLHELRTLVRTLSDNHGVPTVVAAVARGESTPLVYGRGMPEGIAPGDAVFDLASVTKVVATTAVLMGLVAEGRLALDERVPGSSATVRELLEHRGGLAQWWPLYAAGARERAAALEVVRGLPPAFPRGVERRYSDLGFMVLGALAEEAGGAPLPELAAGVHRRLGMTATGYLPAPGPALVASARGDAIERRMLATGEPYPVPFGPGDFAGWREGLLVGECNDGNAWHAFGGVAGHAGLFGTASDLLAFGRGLLGSLAGRGPWPAPVTAAFLTAGADPAQAPGFRCWPRYGAVGHPGFTGSRFAVVPAADAVVVLLTNRLLAPAAPPPDEVWDRLLAAVAGAHGPGAPGSGPYRL</sequence>
<dbReference type="Pfam" id="PF00144">
    <property type="entry name" value="Beta-lactamase"/>
    <property type="match status" value="1"/>
</dbReference>
<name>A0A7K0CSH5_9ACTN</name>
<comment type="caution">
    <text evidence="3">The sequence shown here is derived from an EMBL/GenBank/DDBJ whole genome shotgun (WGS) entry which is preliminary data.</text>
</comment>
<evidence type="ECO:0000259" key="2">
    <source>
        <dbReference type="Pfam" id="PF00144"/>
    </source>
</evidence>
<evidence type="ECO:0000313" key="3">
    <source>
        <dbReference type="EMBL" id="MQY16447.1"/>
    </source>
</evidence>
<dbReference type="GO" id="GO:0016787">
    <property type="term" value="F:hydrolase activity"/>
    <property type="evidence" value="ECO:0007669"/>
    <property type="project" value="UniProtKB-KW"/>
</dbReference>
<dbReference type="InterPro" id="IPR001466">
    <property type="entry name" value="Beta-lactam-related"/>
</dbReference>
<gene>
    <name evidence="3" type="ORF">SRB5_66460</name>
</gene>
<dbReference type="PANTHER" id="PTHR43283">
    <property type="entry name" value="BETA-LACTAMASE-RELATED"/>
    <property type="match status" value="1"/>
</dbReference>
<evidence type="ECO:0000313" key="4">
    <source>
        <dbReference type="Proteomes" id="UP000466345"/>
    </source>
</evidence>
<dbReference type="Proteomes" id="UP000466345">
    <property type="component" value="Unassembled WGS sequence"/>
</dbReference>
<dbReference type="SUPFAM" id="SSF56601">
    <property type="entry name" value="beta-lactamase/transpeptidase-like"/>
    <property type="match status" value="1"/>
</dbReference>
<accession>A0A7K0CSH5</accession>